<dbReference type="AlphaFoldDB" id="R8BSI0"/>
<dbReference type="Proteomes" id="UP000014074">
    <property type="component" value="Unassembled WGS sequence"/>
</dbReference>
<gene>
    <name evidence="2" type="ORF">UCRPA7_2112</name>
</gene>
<evidence type="ECO:0000256" key="1">
    <source>
        <dbReference type="SAM" id="SignalP"/>
    </source>
</evidence>
<name>R8BSI0_PHAM7</name>
<feature type="signal peptide" evidence="1">
    <location>
        <begin position="1"/>
        <end position="19"/>
    </location>
</feature>
<feature type="chain" id="PRO_5004452218" evidence="1">
    <location>
        <begin position="20"/>
        <end position="464"/>
    </location>
</feature>
<dbReference type="GeneID" id="19322330"/>
<protein>
    <submittedName>
        <fullName evidence="2">Uncharacterized protein</fullName>
    </submittedName>
</protein>
<dbReference type="eggNOG" id="ENOG502QVZ2">
    <property type="taxonomic scope" value="Eukaryota"/>
</dbReference>
<evidence type="ECO:0000313" key="2">
    <source>
        <dbReference type="EMBL" id="EOO02338.1"/>
    </source>
</evidence>
<proteinExistence type="predicted"/>
<dbReference type="OrthoDB" id="10018600at2759"/>
<reference evidence="3" key="1">
    <citation type="journal article" date="2013" name="Genome Announc.">
        <title>Draft genome sequence of the ascomycete Phaeoacremonium aleophilum strain UCR-PA7, a causal agent of the esca disease complex in grapevines.</title>
        <authorList>
            <person name="Blanco-Ulate B."/>
            <person name="Rolshausen P."/>
            <person name="Cantu D."/>
        </authorList>
    </citation>
    <scope>NUCLEOTIDE SEQUENCE [LARGE SCALE GENOMIC DNA]</scope>
    <source>
        <strain evidence="3">UCR-PA7</strain>
    </source>
</reference>
<dbReference type="RefSeq" id="XP_007912878.1">
    <property type="nucleotide sequence ID" value="XM_007914687.1"/>
</dbReference>
<dbReference type="KEGG" id="tmn:UCRPA7_2112"/>
<accession>R8BSI0</accession>
<organism evidence="2 3">
    <name type="scientific">Phaeoacremonium minimum (strain UCR-PA7)</name>
    <name type="common">Esca disease fungus</name>
    <name type="synonym">Togninia minima</name>
    <dbReference type="NCBI Taxonomy" id="1286976"/>
    <lineage>
        <taxon>Eukaryota</taxon>
        <taxon>Fungi</taxon>
        <taxon>Dikarya</taxon>
        <taxon>Ascomycota</taxon>
        <taxon>Pezizomycotina</taxon>
        <taxon>Sordariomycetes</taxon>
        <taxon>Sordariomycetidae</taxon>
        <taxon>Togniniales</taxon>
        <taxon>Togniniaceae</taxon>
        <taxon>Phaeoacremonium</taxon>
    </lineage>
</organism>
<sequence length="464" mass="49077">MLTTTLYVGFLTTPVMVLASLTVSDPSDVITPDAWAADNAIVPDYNVPFISQQPSDLVAPFYYSNGTTTLDHTSFYVDENDTSVIVVADSSSLNLSYVDVLKYGYASNLLEASFYGFNAAINVANASGAHLDHVNITVHNGAANVYAYGTDTVVYVDNSWLYSSGPVSHGLYASGNGTIIGKNLQHFSGGIRSSSFSGDSPKGTVRVYDSIAHSAGVGSATYYALGEIYAENVLSRSDNGPVIFMDGNQNATLVNCDATAGLLGGVAIFSSMVRTSGASLKLQDSKITTLGSTMPGLWFGNTIINVVIESSELNTASGILLVANYSQITQDFDYYASYTDNNNLLPAEVFATVKESDLEGDLVAYNSSYISWTLTEYSSWTGAAYSGYGEAFFDIALDKTSNWTLTQTTIVQNLTDADSSLSNIKGNGNTLYYNASATSNGWLGAKTIALSGGGFAKPIGSSCS</sequence>
<evidence type="ECO:0000313" key="3">
    <source>
        <dbReference type="Proteomes" id="UP000014074"/>
    </source>
</evidence>
<dbReference type="HOGENOM" id="CLU_047576_0_0_1"/>
<dbReference type="EMBL" id="KB932922">
    <property type="protein sequence ID" value="EOO02338.1"/>
    <property type="molecule type" value="Genomic_DNA"/>
</dbReference>
<keyword evidence="1" id="KW-0732">Signal</keyword>
<keyword evidence="3" id="KW-1185">Reference proteome</keyword>